<protein>
    <recommendedName>
        <fullName evidence="12">Thiol reductant ABC exporter subunit CydD</fullName>
    </recommendedName>
</protein>
<reference evidence="11" key="1">
    <citation type="journal article" date="2019" name="Int. J. Syst. Evol. Microbiol.">
        <title>The Global Catalogue of Microorganisms (GCM) 10K type strain sequencing project: providing services to taxonomists for standard genome sequencing and annotation.</title>
        <authorList>
            <consortium name="The Broad Institute Genomics Platform"/>
            <consortium name="The Broad Institute Genome Sequencing Center for Infectious Disease"/>
            <person name="Wu L."/>
            <person name="Ma J."/>
        </authorList>
    </citation>
    <scope>NUCLEOTIDE SEQUENCE [LARGE SCALE GENOMIC DNA]</scope>
    <source>
        <strain evidence="11">JCM 3146</strain>
    </source>
</reference>
<keyword evidence="5 7" id="KW-1133">Transmembrane helix</keyword>
<dbReference type="InterPro" id="IPR003439">
    <property type="entry name" value="ABC_transporter-like_ATP-bd"/>
</dbReference>
<feature type="transmembrane region" description="Helical" evidence="7">
    <location>
        <begin position="240"/>
        <end position="266"/>
    </location>
</feature>
<name>A0ABP3G0J1_9ACTN</name>
<gene>
    <name evidence="10" type="ORF">GCM10010151_20640</name>
</gene>
<accession>A0ABP3G0J1</accession>
<feature type="transmembrane region" description="Helical" evidence="7">
    <location>
        <begin position="61"/>
        <end position="82"/>
    </location>
</feature>
<keyword evidence="2 7" id="KW-0812">Transmembrane</keyword>
<keyword evidence="11" id="KW-1185">Reference proteome</keyword>
<dbReference type="PROSITE" id="PS50929">
    <property type="entry name" value="ABC_TM1F"/>
    <property type="match status" value="1"/>
</dbReference>
<feature type="transmembrane region" description="Helical" evidence="7">
    <location>
        <begin position="21"/>
        <end position="49"/>
    </location>
</feature>
<dbReference type="EMBL" id="BAAABM010000016">
    <property type="protein sequence ID" value="GAA0330696.1"/>
    <property type="molecule type" value="Genomic_DNA"/>
</dbReference>
<evidence type="ECO:0000256" key="3">
    <source>
        <dbReference type="ARBA" id="ARBA00022741"/>
    </source>
</evidence>
<evidence type="ECO:0000256" key="6">
    <source>
        <dbReference type="ARBA" id="ARBA00023136"/>
    </source>
</evidence>
<dbReference type="Gene3D" id="1.20.1560.10">
    <property type="entry name" value="ABC transporter type 1, transmembrane domain"/>
    <property type="match status" value="1"/>
</dbReference>
<keyword evidence="6 7" id="KW-0472">Membrane</keyword>
<feature type="transmembrane region" description="Helical" evidence="7">
    <location>
        <begin position="135"/>
        <end position="155"/>
    </location>
</feature>
<evidence type="ECO:0000313" key="10">
    <source>
        <dbReference type="EMBL" id="GAA0330696.1"/>
    </source>
</evidence>
<evidence type="ECO:0000256" key="2">
    <source>
        <dbReference type="ARBA" id="ARBA00022692"/>
    </source>
</evidence>
<evidence type="ECO:0000259" key="8">
    <source>
        <dbReference type="PROSITE" id="PS50893"/>
    </source>
</evidence>
<dbReference type="CDD" id="cd18584">
    <property type="entry name" value="ABC_6TM_AarD_CydD"/>
    <property type="match status" value="1"/>
</dbReference>
<evidence type="ECO:0000256" key="5">
    <source>
        <dbReference type="ARBA" id="ARBA00022989"/>
    </source>
</evidence>
<evidence type="ECO:0000256" key="1">
    <source>
        <dbReference type="ARBA" id="ARBA00004651"/>
    </source>
</evidence>
<dbReference type="Pfam" id="PF00664">
    <property type="entry name" value="ABC_membrane"/>
    <property type="match status" value="1"/>
</dbReference>
<feature type="transmembrane region" description="Helical" evidence="7">
    <location>
        <begin position="161"/>
        <end position="182"/>
    </location>
</feature>
<dbReference type="InterPro" id="IPR003593">
    <property type="entry name" value="AAA+_ATPase"/>
</dbReference>
<dbReference type="PROSITE" id="PS50893">
    <property type="entry name" value="ABC_TRANSPORTER_2"/>
    <property type="match status" value="1"/>
</dbReference>
<evidence type="ECO:0000313" key="11">
    <source>
        <dbReference type="Proteomes" id="UP001501822"/>
    </source>
</evidence>
<dbReference type="InterPro" id="IPR027417">
    <property type="entry name" value="P-loop_NTPase"/>
</dbReference>
<dbReference type="InterPro" id="IPR017871">
    <property type="entry name" value="ABC_transporter-like_CS"/>
</dbReference>
<dbReference type="PROSITE" id="PS00211">
    <property type="entry name" value="ABC_TRANSPORTER_1"/>
    <property type="match status" value="1"/>
</dbReference>
<dbReference type="NCBIfam" id="TIGR02857">
    <property type="entry name" value="CydD"/>
    <property type="match status" value="1"/>
</dbReference>
<dbReference type="InterPro" id="IPR011527">
    <property type="entry name" value="ABC1_TM_dom"/>
</dbReference>
<evidence type="ECO:0000259" key="9">
    <source>
        <dbReference type="PROSITE" id="PS50929"/>
    </source>
</evidence>
<dbReference type="InterPro" id="IPR036640">
    <property type="entry name" value="ABC1_TM_sf"/>
</dbReference>
<dbReference type="RefSeq" id="WP_252805610.1">
    <property type="nucleotide sequence ID" value="NZ_BAAABM010000016.1"/>
</dbReference>
<keyword evidence="3" id="KW-0547">Nucleotide-binding</keyword>
<dbReference type="PANTHER" id="PTHR24221">
    <property type="entry name" value="ATP-BINDING CASSETTE SUB-FAMILY B"/>
    <property type="match status" value="1"/>
</dbReference>
<comment type="subcellular location">
    <subcellularLocation>
        <location evidence="1">Cell membrane</location>
        <topology evidence="1">Multi-pass membrane protein</topology>
    </subcellularLocation>
</comment>
<dbReference type="InterPro" id="IPR039421">
    <property type="entry name" value="Type_1_exporter"/>
</dbReference>
<dbReference type="SUPFAM" id="SSF52540">
    <property type="entry name" value="P-loop containing nucleoside triphosphate hydrolases"/>
    <property type="match status" value="1"/>
</dbReference>
<evidence type="ECO:0008006" key="12">
    <source>
        <dbReference type="Google" id="ProtNLM"/>
    </source>
</evidence>
<sequence>MRPFDPRLLRYARTTRAYLALSVVLGAATAGLVIAQAALLAGLIAHAFVGGASLAASRTPLLLLLAVVAGRALVAWLQEVAAHRTSAAVKSRLRGLLLERAVGLGPRWLSGERSGELATLATRGIDALDAYFSRYLPQLVLGVLVPAAVGARILFGDWPSALTIALTLPLIPIFAILVGLAAQRRMDRQWRTLSVLSGHFLDVVAGLPTLKVFGRAKAQARAIREVTGRYRTETMASLRVAFLSALVLEMLSTISVALVAVSIGLRLVNGEVGLRTALLVLILAPEAYLPLRQVGAQYHASVEGLTASQRIFEVLETPLPRHGTRTDVPDPASAPLRLEEVTVAYEGRDEPALDGFSLVVRPGETVALTGPSGSGKSTLLAVLLGFVRPDAGRVLLGGTDLADLAPDAWRERIAWVPQRPYLFAGTVADNIRLGRPGASDEEVRRAARDARAEEFVDALPEGFATPLGERGTGLSAGQRQRIALARAFLRDAPILLLDEPTSGLDAESEAAVIEAVRRLAAGRTVVLVAHRPALADLADRVVRVGAPLEVAA</sequence>
<dbReference type="Proteomes" id="UP001501822">
    <property type="component" value="Unassembled WGS sequence"/>
</dbReference>
<dbReference type="CDD" id="cd03228">
    <property type="entry name" value="ABCC_MRP_Like"/>
    <property type="match status" value="1"/>
</dbReference>
<feature type="domain" description="ABC transporter" evidence="8">
    <location>
        <begin position="336"/>
        <end position="552"/>
    </location>
</feature>
<evidence type="ECO:0000256" key="4">
    <source>
        <dbReference type="ARBA" id="ARBA00022840"/>
    </source>
</evidence>
<dbReference type="SUPFAM" id="SSF90123">
    <property type="entry name" value="ABC transporter transmembrane region"/>
    <property type="match status" value="1"/>
</dbReference>
<dbReference type="Gene3D" id="3.40.50.300">
    <property type="entry name" value="P-loop containing nucleotide triphosphate hydrolases"/>
    <property type="match status" value="1"/>
</dbReference>
<feature type="domain" description="ABC transmembrane type-1" evidence="9">
    <location>
        <begin position="20"/>
        <end position="303"/>
    </location>
</feature>
<dbReference type="PANTHER" id="PTHR24221:SF590">
    <property type="entry name" value="COMPONENT LINKED WITH THE ASSEMBLY OF CYTOCHROME' TRANSPORT TRANSMEMBRANE ATP-BINDING PROTEIN ABC TRANSPORTER CYDD-RELATED"/>
    <property type="match status" value="1"/>
</dbReference>
<dbReference type="InterPro" id="IPR014216">
    <property type="entry name" value="ABC_transptr_CydD"/>
</dbReference>
<comment type="caution">
    <text evidence="10">The sequence shown here is derived from an EMBL/GenBank/DDBJ whole genome shotgun (WGS) entry which is preliminary data.</text>
</comment>
<organism evidence="10 11">
    <name type="scientific">Actinoallomurus spadix</name>
    <dbReference type="NCBI Taxonomy" id="79912"/>
    <lineage>
        <taxon>Bacteria</taxon>
        <taxon>Bacillati</taxon>
        <taxon>Actinomycetota</taxon>
        <taxon>Actinomycetes</taxon>
        <taxon>Streptosporangiales</taxon>
        <taxon>Thermomonosporaceae</taxon>
        <taxon>Actinoallomurus</taxon>
    </lineage>
</organism>
<dbReference type="Pfam" id="PF00005">
    <property type="entry name" value="ABC_tran"/>
    <property type="match status" value="1"/>
</dbReference>
<keyword evidence="4" id="KW-0067">ATP-binding</keyword>
<evidence type="ECO:0000256" key="7">
    <source>
        <dbReference type="SAM" id="Phobius"/>
    </source>
</evidence>
<dbReference type="SMART" id="SM00382">
    <property type="entry name" value="AAA"/>
    <property type="match status" value="1"/>
</dbReference>
<proteinExistence type="predicted"/>